<gene>
    <name evidence="3" type="ORF">FA869_01220</name>
    <name evidence="2" type="ORF">SAMN04487855_1670</name>
    <name evidence="1" type="ORF">SAMN05216589_1643</name>
</gene>
<dbReference type="EMBL" id="SWAV01000001">
    <property type="protein sequence ID" value="TKA92838.1"/>
    <property type="molecule type" value="Genomic_DNA"/>
</dbReference>
<evidence type="ECO:0000313" key="5">
    <source>
        <dbReference type="Proteomes" id="UP000186904"/>
    </source>
</evidence>
<reference evidence="4 5" key="1">
    <citation type="submission" date="2016-10" db="EMBL/GenBank/DDBJ databases">
        <authorList>
            <person name="de Groot N.N."/>
        </authorList>
    </citation>
    <scope>NUCLEOTIDE SEQUENCE [LARGE SCALE GENOMIC DNA]</scope>
    <source>
        <strain evidence="2 4">CGMCC 1.9095</strain>
        <strain evidence="1 5">DSM 22558</strain>
    </source>
</reference>
<keyword evidence="4" id="KW-1185">Reference proteome</keyword>
<evidence type="ECO:0000313" key="1">
    <source>
        <dbReference type="EMBL" id="SER87274.1"/>
    </source>
</evidence>
<proteinExistence type="predicted"/>
<dbReference type="Proteomes" id="UP000186904">
    <property type="component" value="Unassembled WGS sequence"/>
</dbReference>
<evidence type="ECO:0000313" key="4">
    <source>
        <dbReference type="Proteomes" id="UP000186599"/>
    </source>
</evidence>
<protein>
    <submittedName>
        <fullName evidence="2">Uncharacterized protein</fullName>
    </submittedName>
</protein>
<dbReference type="STRING" id="653930.SAMN05216589_1643"/>
<evidence type="ECO:0000313" key="3">
    <source>
        <dbReference type="EMBL" id="TKA92838.1"/>
    </source>
</evidence>
<dbReference type="AlphaFoldDB" id="A0A1I4LRF6"/>
<sequence length="66" mass="7756">MMDIHSPIYPRRSDGLANRLVQQLSTRLTRREWRRFITGQKDPEGILEAFMLENGHAWLPSMCVDN</sequence>
<reference evidence="3 6" key="2">
    <citation type="submission" date="2019-04" db="EMBL/GenBank/DDBJ databases">
        <title>Crypto-aerobic microbial life in anoxic (sulfidic) marine sediments.</title>
        <authorList>
            <person name="Bhattacharya S."/>
            <person name="Roy C."/>
            <person name="Mondal N."/>
            <person name="Sarkar J."/>
            <person name="Mandal S."/>
            <person name="Rameez M.J."/>
            <person name="Ghosh W."/>
        </authorList>
    </citation>
    <scope>NUCLEOTIDE SEQUENCE [LARGE SCALE GENOMIC DNA]</scope>
    <source>
        <strain evidence="3 6">SBBB</strain>
    </source>
</reference>
<evidence type="ECO:0000313" key="6">
    <source>
        <dbReference type="Proteomes" id="UP000305198"/>
    </source>
</evidence>
<dbReference type="EMBL" id="FOUA01000002">
    <property type="protein sequence ID" value="SFL93594.1"/>
    <property type="molecule type" value="Genomic_DNA"/>
</dbReference>
<accession>A0A1I4LRF6</accession>
<dbReference type="Proteomes" id="UP000305198">
    <property type="component" value="Unassembled WGS sequence"/>
</dbReference>
<organism evidence="2 4">
    <name type="scientific">Halopseudomonas bauzanensis</name>
    <dbReference type="NCBI Taxonomy" id="653930"/>
    <lineage>
        <taxon>Bacteria</taxon>
        <taxon>Pseudomonadati</taxon>
        <taxon>Pseudomonadota</taxon>
        <taxon>Gammaproteobacteria</taxon>
        <taxon>Pseudomonadales</taxon>
        <taxon>Pseudomonadaceae</taxon>
        <taxon>Halopseudomonas</taxon>
    </lineage>
</organism>
<name>A0A1I4LRF6_9GAMM</name>
<dbReference type="EMBL" id="FOGN01000002">
    <property type="protein sequence ID" value="SER87274.1"/>
    <property type="molecule type" value="Genomic_DNA"/>
</dbReference>
<dbReference type="RefSeq" id="WP_136868567.1">
    <property type="nucleotide sequence ID" value="NZ_FOGN01000002.1"/>
</dbReference>
<evidence type="ECO:0000313" key="2">
    <source>
        <dbReference type="EMBL" id="SFL93594.1"/>
    </source>
</evidence>
<dbReference type="Proteomes" id="UP000186599">
    <property type="component" value="Unassembled WGS sequence"/>
</dbReference>